<feature type="region of interest" description="Disordered" evidence="1">
    <location>
        <begin position="239"/>
        <end position="272"/>
    </location>
</feature>
<evidence type="ECO:0000256" key="1">
    <source>
        <dbReference type="SAM" id="MobiDB-lite"/>
    </source>
</evidence>
<gene>
    <name evidence="2" type="ORF">IRJ41_008358</name>
</gene>
<dbReference type="AlphaFoldDB" id="A0A9W7W907"/>
<feature type="compositionally biased region" description="Polar residues" evidence="1">
    <location>
        <begin position="239"/>
        <end position="252"/>
    </location>
</feature>
<feature type="compositionally biased region" description="Polar residues" evidence="1">
    <location>
        <begin position="260"/>
        <end position="272"/>
    </location>
</feature>
<name>A0A9W7W907_TRIRA</name>
<comment type="caution">
    <text evidence="2">The sequence shown here is derived from an EMBL/GenBank/DDBJ whole genome shotgun (WGS) entry which is preliminary data.</text>
</comment>
<accession>A0A9W7W907</accession>
<dbReference type="EMBL" id="JAFHDT010000313">
    <property type="protein sequence ID" value="KAI7789874.1"/>
    <property type="molecule type" value="Genomic_DNA"/>
</dbReference>
<proteinExistence type="predicted"/>
<keyword evidence="3" id="KW-1185">Reference proteome</keyword>
<evidence type="ECO:0000313" key="2">
    <source>
        <dbReference type="EMBL" id="KAI7789874.1"/>
    </source>
</evidence>
<protein>
    <submittedName>
        <fullName evidence="2">Uncharacterized protein</fullName>
    </submittedName>
</protein>
<reference evidence="2" key="1">
    <citation type="submission" date="2021-02" db="EMBL/GenBank/DDBJ databases">
        <title>Comparative genomics reveals that relaxation of natural selection precedes convergent phenotypic evolution of cavefish.</title>
        <authorList>
            <person name="Peng Z."/>
        </authorList>
    </citation>
    <scope>NUCLEOTIDE SEQUENCE</scope>
    <source>
        <tissue evidence="2">Muscle</tissue>
    </source>
</reference>
<evidence type="ECO:0000313" key="3">
    <source>
        <dbReference type="Proteomes" id="UP001059041"/>
    </source>
</evidence>
<dbReference type="Proteomes" id="UP001059041">
    <property type="component" value="Unassembled WGS sequence"/>
</dbReference>
<organism evidence="2 3">
    <name type="scientific">Triplophysa rosa</name>
    <name type="common">Cave loach</name>
    <dbReference type="NCBI Taxonomy" id="992332"/>
    <lineage>
        <taxon>Eukaryota</taxon>
        <taxon>Metazoa</taxon>
        <taxon>Chordata</taxon>
        <taxon>Craniata</taxon>
        <taxon>Vertebrata</taxon>
        <taxon>Euteleostomi</taxon>
        <taxon>Actinopterygii</taxon>
        <taxon>Neopterygii</taxon>
        <taxon>Teleostei</taxon>
        <taxon>Ostariophysi</taxon>
        <taxon>Cypriniformes</taxon>
        <taxon>Nemacheilidae</taxon>
        <taxon>Triplophysa</taxon>
    </lineage>
</organism>
<feature type="non-terminal residue" evidence="2">
    <location>
        <position position="1"/>
    </location>
</feature>
<feature type="non-terminal residue" evidence="2">
    <location>
        <position position="272"/>
    </location>
</feature>
<sequence length="272" mass="31059">ARETVKRTLKEKHISQTEMCDRVQWTIEWLKMVCITVVLPALFVCLKEEQMTKIIKGISTELTNDQPQKSTKVASLIGECIFVTMMQCLRNKMSYFMSEAKCSLENVMTSEHSIEMILMFKKDLINCVYLELLANGMGKNFPVDDMENNSQARPFKLRWEFFMSVLHYFCQWASWHHMESFLELPHTLQDDLGGSMTKAERTTLNVLTKKLTDTVTDMIGEATEHPFWVAEMMKQGSASLTNDADVESSCSEETPDSEVFSPSTKTETTGGP</sequence>